<dbReference type="InterPro" id="IPR050273">
    <property type="entry name" value="GppA/Ppx_hydrolase"/>
</dbReference>
<sequence length="304" mass="34363">MIHIEKYAAIDIGSNAIRLLIATIIEKEGFPTQVKKTSLVRVPIRLGADVFLNGRISVNNYRRMVDAMNAYSLLMKTHGVSSYRACATSAMREAENGEELARQIRKATGVNIQIINGQEEATIIASTNLWNQIDPDKTYLYVDVGGGSTEFTVFSDRHNIVSKSFKLGTVRILNDMVSDKVWDDVKKWIKKNTGKYEKISLIGSGGNINSIYKSSGRKIGKPLSYLYLYNFYQKLKSMNYHERIFNLQMNPDRADVILPASRIYLSAMKWSNAKNVYVPKIGLSDGIIKTLYNERQARNIEVNS</sequence>
<dbReference type="CDD" id="cd24006">
    <property type="entry name" value="ASKHA_NBD_PPX_GppA"/>
    <property type="match status" value="1"/>
</dbReference>
<keyword evidence="3" id="KW-1185">Reference proteome</keyword>
<gene>
    <name evidence="2" type="ORF">BST85_04890</name>
</gene>
<dbReference type="PANTHER" id="PTHR30005">
    <property type="entry name" value="EXOPOLYPHOSPHATASE"/>
    <property type="match status" value="1"/>
</dbReference>
<evidence type="ECO:0000313" key="2">
    <source>
        <dbReference type="EMBL" id="PQB04308.1"/>
    </source>
</evidence>
<feature type="domain" description="Ppx/GppA phosphatase N-terminal" evidence="1">
    <location>
        <begin position="43"/>
        <end position="289"/>
    </location>
</feature>
<comment type="caution">
    <text evidence="2">The sequence shown here is derived from an EMBL/GenBank/DDBJ whole genome shotgun (WGS) entry which is preliminary data.</text>
</comment>
<dbReference type="RefSeq" id="WP_104812234.1">
    <property type="nucleotide sequence ID" value="NZ_MQUB01000001.1"/>
</dbReference>
<evidence type="ECO:0000259" key="1">
    <source>
        <dbReference type="Pfam" id="PF02541"/>
    </source>
</evidence>
<dbReference type="Pfam" id="PF02541">
    <property type="entry name" value="Ppx-GppA"/>
    <property type="match status" value="1"/>
</dbReference>
<dbReference type="InterPro" id="IPR003695">
    <property type="entry name" value="Ppx_GppA_N"/>
</dbReference>
<proteinExistence type="predicted"/>
<dbReference type="Gene3D" id="3.30.420.40">
    <property type="match status" value="1"/>
</dbReference>
<dbReference type="EMBL" id="MQUB01000001">
    <property type="protein sequence ID" value="PQB04308.1"/>
    <property type="molecule type" value="Genomic_DNA"/>
</dbReference>
<dbReference type="GO" id="GO:0016462">
    <property type="term" value="F:pyrophosphatase activity"/>
    <property type="evidence" value="ECO:0007669"/>
    <property type="project" value="TreeGrafter"/>
</dbReference>
<organism evidence="2 3">
    <name type="scientific">Aureitalea marina</name>
    <dbReference type="NCBI Taxonomy" id="930804"/>
    <lineage>
        <taxon>Bacteria</taxon>
        <taxon>Pseudomonadati</taxon>
        <taxon>Bacteroidota</taxon>
        <taxon>Flavobacteriia</taxon>
        <taxon>Flavobacteriales</taxon>
        <taxon>Flavobacteriaceae</taxon>
        <taxon>Aureitalea</taxon>
    </lineage>
</organism>
<protein>
    <submittedName>
        <fullName evidence="2">Exopolyphosphatase</fullName>
    </submittedName>
</protein>
<accession>A0A2S7KNZ7</accession>
<evidence type="ECO:0000313" key="3">
    <source>
        <dbReference type="Proteomes" id="UP000239800"/>
    </source>
</evidence>
<reference evidence="2 3" key="1">
    <citation type="submission" date="2016-11" db="EMBL/GenBank/DDBJ databases">
        <title>Trade-off between light-utilization and light-protection in marine flavobacteria.</title>
        <authorList>
            <person name="Kumagai Y."/>
        </authorList>
    </citation>
    <scope>NUCLEOTIDE SEQUENCE [LARGE SCALE GENOMIC DNA]</scope>
    <source>
        <strain evidence="2 3">NBRC 107741</strain>
    </source>
</reference>
<name>A0A2S7KNZ7_9FLAO</name>
<dbReference type="PANTHER" id="PTHR30005:SF0">
    <property type="entry name" value="RETROGRADE REGULATION PROTEIN 2"/>
    <property type="match status" value="1"/>
</dbReference>
<dbReference type="Proteomes" id="UP000239800">
    <property type="component" value="Unassembled WGS sequence"/>
</dbReference>
<dbReference type="InterPro" id="IPR043129">
    <property type="entry name" value="ATPase_NBD"/>
</dbReference>
<dbReference type="Gene3D" id="3.30.420.150">
    <property type="entry name" value="Exopolyphosphatase. Domain 2"/>
    <property type="match status" value="1"/>
</dbReference>
<dbReference type="OrthoDB" id="9814545at2"/>
<dbReference type="SUPFAM" id="SSF53067">
    <property type="entry name" value="Actin-like ATPase domain"/>
    <property type="match status" value="2"/>
</dbReference>
<dbReference type="AlphaFoldDB" id="A0A2S7KNZ7"/>